<dbReference type="OrthoDB" id="29773at2759"/>
<keyword evidence="2" id="KW-0472">Membrane</keyword>
<dbReference type="EMBL" id="CAJPWZ010002207">
    <property type="protein sequence ID" value="CAG2233482.1"/>
    <property type="molecule type" value="Genomic_DNA"/>
</dbReference>
<feature type="transmembrane region" description="Helical" evidence="2">
    <location>
        <begin position="166"/>
        <end position="188"/>
    </location>
</feature>
<dbReference type="PANTHER" id="PTHR13146:SF0">
    <property type="entry name" value="SOLUTE CARRIER FAMILY 35 MEMBER F6"/>
    <property type="match status" value="1"/>
</dbReference>
<feature type="compositionally biased region" description="Basic and acidic residues" evidence="1">
    <location>
        <begin position="310"/>
        <end position="319"/>
    </location>
</feature>
<feature type="region of interest" description="Disordered" evidence="1">
    <location>
        <begin position="305"/>
        <end position="338"/>
    </location>
</feature>
<name>A0A8S3TIQ6_MYTED</name>
<evidence type="ECO:0000313" key="4">
    <source>
        <dbReference type="Proteomes" id="UP000683360"/>
    </source>
</evidence>
<comment type="caution">
    <text evidence="3">The sequence shown here is derived from an EMBL/GenBank/DDBJ whole genome shotgun (WGS) entry which is preliminary data.</text>
</comment>
<dbReference type="AlphaFoldDB" id="A0A8S3TIQ6"/>
<feature type="transmembrane region" description="Helical" evidence="2">
    <location>
        <begin position="125"/>
        <end position="145"/>
    </location>
</feature>
<reference evidence="3" key="1">
    <citation type="submission" date="2021-03" db="EMBL/GenBank/DDBJ databases">
        <authorList>
            <person name="Bekaert M."/>
        </authorList>
    </citation>
    <scope>NUCLEOTIDE SEQUENCE</scope>
</reference>
<keyword evidence="2" id="KW-0812">Transmembrane</keyword>
<dbReference type="Proteomes" id="UP000683360">
    <property type="component" value="Unassembled WGS sequence"/>
</dbReference>
<keyword evidence="2" id="KW-1133">Transmembrane helix</keyword>
<accession>A0A8S3TIQ6</accession>
<dbReference type="PANTHER" id="PTHR13146">
    <property type="match status" value="1"/>
</dbReference>
<protein>
    <submittedName>
        <fullName evidence="3">Solute carrier family 35 member F6</fullName>
    </submittedName>
</protein>
<dbReference type="GO" id="GO:0016020">
    <property type="term" value="C:membrane"/>
    <property type="evidence" value="ECO:0007669"/>
    <property type="project" value="TreeGrafter"/>
</dbReference>
<feature type="transmembrane region" description="Helical" evidence="2">
    <location>
        <begin position="208"/>
        <end position="230"/>
    </location>
</feature>
<evidence type="ECO:0000256" key="1">
    <source>
        <dbReference type="SAM" id="MobiDB-lite"/>
    </source>
</evidence>
<proteinExistence type="predicted"/>
<evidence type="ECO:0000256" key="2">
    <source>
        <dbReference type="SAM" id="Phobius"/>
    </source>
</evidence>
<organism evidence="3 4">
    <name type="scientific">Mytilus edulis</name>
    <name type="common">Blue mussel</name>
    <dbReference type="NCBI Taxonomy" id="6550"/>
    <lineage>
        <taxon>Eukaryota</taxon>
        <taxon>Metazoa</taxon>
        <taxon>Spiralia</taxon>
        <taxon>Lophotrochozoa</taxon>
        <taxon>Mollusca</taxon>
        <taxon>Bivalvia</taxon>
        <taxon>Autobranchia</taxon>
        <taxon>Pteriomorphia</taxon>
        <taxon>Mytilida</taxon>
        <taxon>Mytiloidea</taxon>
        <taxon>Mytilidae</taxon>
        <taxon>Mytilinae</taxon>
        <taxon>Mytilus</taxon>
    </lineage>
</organism>
<gene>
    <name evidence="3" type="ORF">MEDL_46155</name>
</gene>
<keyword evidence="4" id="KW-1185">Reference proteome</keyword>
<feature type="transmembrane region" description="Helical" evidence="2">
    <location>
        <begin position="265"/>
        <end position="282"/>
    </location>
</feature>
<sequence>MDKKVGRSKITNTQIINNKKGKKREISVTLIKVGYIIQQSTLIKYKQSLMLQFLMKRTNQIKIIREFVHEFDKAYVCAKSNPCERERFACKECYPFEMQEEDILAVVGVSDIIFNTDKNKDTNGIIAGDLLIIMAQIIVAVQMVYEERVINRFTIHPLEAVGWEGIFGFVLLGLLLIPFFHIDAGAFSELPTHKLDDAIDAFHQLGQNWQILTATLGNIFSIAFFNFAGISVTREISATTRMVLDSVRTIIIWVAALALDWQKFIPLQILGFVVLIIGMMLYNDIGIQFIRRTIMTRVLRRPLPPDEDQERLIPEDNANRRGGNIQEEPQPGPSNAAI</sequence>
<evidence type="ECO:0000313" key="3">
    <source>
        <dbReference type="EMBL" id="CAG2233482.1"/>
    </source>
</evidence>